<dbReference type="RefSeq" id="WP_039383562.1">
    <property type="nucleotide sequence ID" value="NZ_CP083448.1"/>
</dbReference>
<feature type="transmembrane region" description="Helical" evidence="6">
    <location>
        <begin position="392"/>
        <end position="417"/>
    </location>
</feature>
<dbReference type="InterPro" id="IPR035681">
    <property type="entry name" value="ComA-like_MBL"/>
</dbReference>
<dbReference type="NCBIfam" id="TIGR00360">
    <property type="entry name" value="ComEC_N-term"/>
    <property type="match status" value="1"/>
</dbReference>
<feature type="transmembrane region" description="Helical" evidence="6">
    <location>
        <begin position="225"/>
        <end position="246"/>
    </location>
</feature>
<keyword evidence="9" id="KW-1185">Reference proteome</keyword>
<accession>A0ABS1Z2B9</accession>
<feature type="transmembrane region" description="Helical" evidence="6">
    <location>
        <begin position="12"/>
        <end position="42"/>
    </location>
</feature>
<gene>
    <name evidence="8" type="ORF">JJB79_03780</name>
</gene>
<evidence type="ECO:0000259" key="7">
    <source>
        <dbReference type="SMART" id="SM00849"/>
    </source>
</evidence>
<comment type="subcellular location">
    <subcellularLocation>
        <location evidence="1">Cell membrane</location>
        <topology evidence="1">Multi-pass membrane protein</topology>
    </subcellularLocation>
</comment>
<organism evidence="8 9">
    <name type="scientific">Pantoea eucrina</name>
    <dbReference type="NCBI Taxonomy" id="472693"/>
    <lineage>
        <taxon>Bacteria</taxon>
        <taxon>Pseudomonadati</taxon>
        <taxon>Pseudomonadota</taxon>
        <taxon>Gammaproteobacteria</taxon>
        <taxon>Enterobacterales</taxon>
        <taxon>Erwiniaceae</taxon>
        <taxon>Pantoea</taxon>
    </lineage>
</organism>
<feature type="transmembrane region" description="Helical" evidence="6">
    <location>
        <begin position="365"/>
        <end position="386"/>
    </location>
</feature>
<keyword evidence="4 6" id="KW-1133">Transmembrane helix</keyword>
<evidence type="ECO:0000256" key="6">
    <source>
        <dbReference type="SAM" id="Phobius"/>
    </source>
</evidence>
<dbReference type="InterPro" id="IPR004477">
    <property type="entry name" value="ComEC_N"/>
</dbReference>
<keyword evidence="3 6" id="KW-0812">Transmembrane</keyword>
<evidence type="ECO:0000256" key="3">
    <source>
        <dbReference type="ARBA" id="ARBA00022692"/>
    </source>
</evidence>
<proteinExistence type="predicted"/>
<dbReference type="Pfam" id="PF03772">
    <property type="entry name" value="Competence"/>
    <property type="match status" value="1"/>
</dbReference>
<dbReference type="SMART" id="SM00849">
    <property type="entry name" value="Lactamase_B"/>
    <property type="match status" value="1"/>
</dbReference>
<dbReference type="Gene3D" id="3.60.15.10">
    <property type="entry name" value="Ribonuclease Z/Hydroxyacylglutathione hydrolase-like"/>
    <property type="match status" value="1"/>
</dbReference>
<keyword evidence="5 6" id="KW-0472">Membrane</keyword>
<feature type="transmembrane region" description="Helical" evidence="6">
    <location>
        <begin position="438"/>
        <end position="464"/>
    </location>
</feature>
<dbReference type="CDD" id="cd07731">
    <property type="entry name" value="ComA-like_MBL-fold"/>
    <property type="match status" value="1"/>
</dbReference>
<dbReference type="InterPro" id="IPR036866">
    <property type="entry name" value="RibonucZ/Hydroxyglut_hydro"/>
</dbReference>
<feature type="transmembrane region" description="Helical" evidence="6">
    <location>
        <begin position="258"/>
        <end position="277"/>
    </location>
</feature>
<evidence type="ECO:0000256" key="5">
    <source>
        <dbReference type="ARBA" id="ARBA00023136"/>
    </source>
</evidence>
<dbReference type="Pfam" id="PF00753">
    <property type="entry name" value="Lactamase_B"/>
    <property type="match status" value="1"/>
</dbReference>
<dbReference type="InterPro" id="IPR052159">
    <property type="entry name" value="Competence_DNA_uptake"/>
</dbReference>
<evidence type="ECO:0000256" key="1">
    <source>
        <dbReference type="ARBA" id="ARBA00004651"/>
    </source>
</evidence>
<dbReference type="SUPFAM" id="SSF56281">
    <property type="entry name" value="Metallo-hydrolase/oxidoreductase"/>
    <property type="match status" value="1"/>
</dbReference>
<feature type="transmembrane region" description="Helical" evidence="6">
    <location>
        <begin position="330"/>
        <end position="353"/>
    </location>
</feature>
<dbReference type="EMBL" id="JAFCXS010000001">
    <property type="protein sequence ID" value="MBM0746544.1"/>
    <property type="molecule type" value="Genomic_DNA"/>
</dbReference>
<name>A0ABS1Z2B9_9GAMM</name>
<evidence type="ECO:0000313" key="8">
    <source>
        <dbReference type="EMBL" id="MBM0746544.1"/>
    </source>
</evidence>
<dbReference type="PANTHER" id="PTHR30619">
    <property type="entry name" value="DNA INTERNALIZATION/COMPETENCE PROTEIN COMEC/REC2"/>
    <property type="match status" value="1"/>
</dbReference>
<sequence>MHITWTTGAGIAILATLPLLLLPQIPSGTTLAVLTLIAIFLLHRSHKAAVLAGITLLVACWAQGEARSLLNAMELLTRRPVDATVSVSAIDTRQNLLLVRLIRVDGRLQFPPLFVQISNVNNTENWCAGQRWHMRLRLRAVHGRLNEGGYDLQRVRVANHMPLQGRIMHQQQMSERCSLRATLVARYQAALAELKQPAILQALAFGDRSQMLAPLRQLLRDTGTAHLMAISGMHIALAATGGWLLARAIQFALPARYISWRFPLIVSWLTAALYCWIAGSHAPAQRAMLALTLWSAIRAAGWQLSAWQIWLLCVGTLLLFDPLAVLSESFWLSALAVAMLIIWFSWFALPYPYRTQRRWLPLQLLHLQLGMMILMAPLQIFLFQGISLTALLANLLAVPVISFITVPLLLLALLVPLQQAAQPLWWLADRSVDYLMQALQWLPAGWLSLHQTLPAVIVIWGGLLLWRSGLIARTSVRFASLLLALLLGRTDAQQSDWQIDFLDIGHGLAVAITQGREVVLYDTGPAWQQGDAGERTILPWLNYTGRTLQGVILSHRHLDHRGGLNALLRARPALAIRSALGEPGHLPCVRGQQWQWGRLRFTALWPPALPVAGHNNDSCVVRVDDGQVSLLLTGDLEQAGERKLAALEKGQLQATLLQVPHHGSRTSSTPLFLRHISGEAAVASVARYNAWRMPARSVVKRYQEQGYRWADTARSGQVRIRVSQGRWQMQGLREQIKPRWYHQWFGVKDDSR</sequence>
<evidence type="ECO:0000313" key="9">
    <source>
        <dbReference type="Proteomes" id="UP000809137"/>
    </source>
</evidence>
<feature type="transmembrane region" description="Helical" evidence="6">
    <location>
        <begin position="48"/>
        <end position="70"/>
    </location>
</feature>
<dbReference type="InterPro" id="IPR004797">
    <property type="entry name" value="Competence_ComEC/Rec2"/>
</dbReference>
<evidence type="ECO:0000256" key="2">
    <source>
        <dbReference type="ARBA" id="ARBA00022475"/>
    </source>
</evidence>
<evidence type="ECO:0000256" key="4">
    <source>
        <dbReference type="ARBA" id="ARBA00022989"/>
    </source>
</evidence>
<keyword evidence="2" id="KW-1003">Cell membrane</keyword>
<protein>
    <submittedName>
        <fullName evidence="8">DNA internalization-related competence protein ComEC/Rec2</fullName>
    </submittedName>
</protein>
<dbReference type="Proteomes" id="UP000809137">
    <property type="component" value="Unassembled WGS sequence"/>
</dbReference>
<reference evidence="8 9" key="1">
    <citation type="submission" date="2021-01" db="EMBL/GenBank/DDBJ databases">
        <title>Complete genome sequence of Pantoea eucrina OB49, a heavy metal tolerant bacterium with PGPR potential isolated from wheat in Algeria.</title>
        <authorList>
            <person name="Lekired A."/>
            <person name="Ouzari I.H."/>
        </authorList>
    </citation>
    <scope>NUCLEOTIDE SEQUENCE [LARGE SCALE GENOMIC DNA]</scope>
    <source>
        <strain evidence="8 9">OB49</strain>
    </source>
</reference>
<feature type="domain" description="Metallo-beta-lactamase" evidence="7">
    <location>
        <begin position="506"/>
        <end position="687"/>
    </location>
</feature>
<dbReference type="PANTHER" id="PTHR30619:SF1">
    <property type="entry name" value="RECOMBINATION PROTEIN 2"/>
    <property type="match status" value="1"/>
</dbReference>
<comment type="caution">
    <text evidence="8">The sequence shown here is derived from an EMBL/GenBank/DDBJ whole genome shotgun (WGS) entry which is preliminary data.</text>
</comment>
<dbReference type="NCBIfam" id="TIGR00361">
    <property type="entry name" value="ComEC_Rec2"/>
    <property type="match status" value="1"/>
</dbReference>
<dbReference type="InterPro" id="IPR001279">
    <property type="entry name" value="Metallo-B-lactamas"/>
</dbReference>
<dbReference type="GeneID" id="84690849"/>